<geneLocation type="plasmid" evidence="3">
    <name>pjcm18538 dna</name>
</geneLocation>
<dbReference type="KEGG" id="marz:MARA_33630"/>
<dbReference type="Proteomes" id="UP000467428">
    <property type="component" value="Chromosome"/>
</dbReference>
<sequence>MLDNYRLSRDPEKDYRDKSEFGLGPGPVAPGKETAPIREGGVYRAKCPPVELARSDDFSVRVREARWRPGDPPRGYPGERVG</sequence>
<keyword evidence="3" id="KW-1185">Reference proteome</keyword>
<reference evidence="2 3" key="1">
    <citation type="journal article" date="2019" name="Emerg. Microbes Infect.">
        <title>Comprehensive subspecies identification of 175 nontuberculous mycobacteria species based on 7547 genomic profiles.</title>
        <authorList>
            <person name="Matsumoto Y."/>
            <person name="Kinjo T."/>
            <person name="Motooka D."/>
            <person name="Nabeya D."/>
            <person name="Jung N."/>
            <person name="Uechi K."/>
            <person name="Horii T."/>
            <person name="Iida T."/>
            <person name="Fujita J."/>
            <person name="Nakamura S."/>
        </authorList>
    </citation>
    <scope>NUCLEOTIDE SEQUENCE [LARGE SCALE GENOMIC DNA]</scope>
    <source>
        <strain evidence="2 3">JCM 18538</strain>
    </source>
</reference>
<evidence type="ECO:0000256" key="1">
    <source>
        <dbReference type="SAM" id="MobiDB-lite"/>
    </source>
</evidence>
<dbReference type="RefSeq" id="WP_163919450.1">
    <property type="nucleotide sequence ID" value="NZ_AP022593.1"/>
</dbReference>
<feature type="compositionally biased region" description="Basic and acidic residues" evidence="1">
    <location>
        <begin position="1"/>
        <end position="20"/>
    </location>
</feature>
<dbReference type="EMBL" id="AP022593">
    <property type="protein sequence ID" value="BBY49895.1"/>
    <property type="molecule type" value="Genomic_DNA"/>
</dbReference>
<evidence type="ECO:0000313" key="3">
    <source>
        <dbReference type="Proteomes" id="UP000467428"/>
    </source>
</evidence>
<accession>A0A7I7S1Q5</accession>
<feature type="region of interest" description="Disordered" evidence="1">
    <location>
        <begin position="1"/>
        <end position="35"/>
    </location>
</feature>
<evidence type="ECO:0000313" key="2">
    <source>
        <dbReference type="EMBL" id="BBY49895.1"/>
    </source>
</evidence>
<protein>
    <submittedName>
        <fullName evidence="2">Uncharacterized protein</fullName>
    </submittedName>
</protein>
<proteinExistence type="predicted"/>
<organism evidence="2 3">
    <name type="scientific">Mycolicibacterium arabiense</name>
    <dbReference type="NCBI Taxonomy" id="1286181"/>
    <lineage>
        <taxon>Bacteria</taxon>
        <taxon>Bacillati</taxon>
        <taxon>Actinomycetota</taxon>
        <taxon>Actinomycetes</taxon>
        <taxon>Mycobacteriales</taxon>
        <taxon>Mycobacteriaceae</taxon>
        <taxon>Mycolicibacterium</taxon>
    </lineage>
</organism>
<gene>
    <name evidence="2" type="ORF">MARA_33630</name>
</gene>
<name>A0A7I7S1Q5_9MYCO</name>
<dbReference type="AlphaFoldDB" id="A0A7I7S1Q5"/>